<evidence type="ECO:0000313" key="2">
    <source>
        <dbReference type="Proteomes" id="UP001346149"/>
    </source>
</evidence>
<name>A0AAN7LYX7_TRANT</name>
<dbReference type="EMBL" id="JAXQNO010000007">
    <property type="protein sequence ID" value="KAK4795054.1"/>
    <property type="molecule type" value="Genomic_DNA"/>
</dbReference>
<protein>
    <submittedName>
        <fullName evidence="1">Uncharacterized protein</fullName>
    </submittedName>
</protein>
<comment type="caution">
    <text evidence="1">The sequence shown here is derived from an EMBL/GenBank/DDBJ whole genome shotgun (WGS) entry which is preliminary data.</text>
</comment>
<evidence type="ECO:0000313" key="1">
    <source>
        <dbReference type="EMBL" id="KAK4795054.1"/>
    </source>
</evidence>
<gene>
    <name evidence="1" type="ORF">SAY86_013048</name>
</gene>
<proteinExistence type="predicted"/>
<dbReference type="Proteomes" id="UP001346149">
    <property type="component" value="Unassembled WGS sequence"/>
</dbReference>
<organism evidence="1 2">
    <name type="scientific">Trapa natans</name>
    <name type="common">Water chestnut</name>
    <dbReference type="NCBI Taxonomy" id="22666"/>
    <lineage>
        <taxon>Eukaryota</taxon>
        <taxon>Viridiplantae</taxon>
        <taxon>Streptophyta</taxon>
        <taxon>Embryophyta</taxon>
        <taxon>Tracheophyta</taxon>
        <taxon>Spermatophyta</taxon>
        <taxon>Magnoliopsida</taxon>
        <taxon>eudicotyledons</taxon>
        <taxon>Gunneridae</taxon>
        <taxon>Pentapetalae</taxon>
        <taxon>rosids</taxon>
        <taxon>malvids</taxon>
        <taxon>Myrtales</taxon>
        <taxon>Lythraceae</taxon>
        <taxon>Trapa</taxon>
    </lineage>
</organism>
<keyword evidence="2" id="KW-1185">Reference proteome</keyword>
<sequence length="98" mass="10853">MWIVRIEASLWAIATAIPSFTQPLFGIIRLRFLRGETAATLQLAFNTVVDSISRVTLCCSGTMEAMEMAAAAAAEAVYGFLDSRPMLCSGHVYIHRRW</sequence>
<reference evidence="1 2" key="1">
    <citation type="journal article" date="2023" name="Hortic Res">
        <title>Pangenome of water caltrop reveals structural variations and asymmetric subgenome divergence after allopolyploidization.</title>
        <authorList>
            <person name="Zhang X."/>
            <person name="Chen Y."/>
            <person name="Wang L."/>
            <person name="Yuan Y."/>
            <person name="Fang M."/>
            <person name="Shi L."/>
            <person name="Lu R."/>
            <person name="Comes H.P."/>
            <person name="Ma Y."/>
            <person name="Chen Y."/>
            <person name="Huang G."/>
            <person name="Zhou Y."/>
            <person name="Zheng Z."/>
            <person name="Qiu Y."/>
        </authorList>
    </citation>
    <scope>NUCLEOTIDE SEQUENCE [LARGE SCALE GENOMIC DNA]</scope>
    <source>
        <strain evidence="1">F231</strain>
    </source>
</reference>
<accession>A0AAN7LYX7</accession>
<dbReference type="AlphaFoldDB" id="A0AAN7LYX7"/>